<gene>
    <name evidence="19" type="ORF">EZS27_011496</name>
</gene>
<dbReference type="NCBIfam" id="TIGR00643">
    <property type="entry name" value="recG"/>
    <property type="match status" value="1"/>
</dbReference>
<dbReference type="InterPro" id="IPR012340">
    <property type="entry name" value="NA-bd_OB-fold"/>
</dbReference>
<keyword evidence="8" id="KW-0238">DNA-binding</keyword>
<dbReference type="EC" id="5.6.2.4" evidence="13"/>
<evidence type="ECO:0000256" key="8">
    <source>
        <dbReference type="ARBA" id="ARBA00023125"/>
    </source>
</evidence>
<dbReference type="InterPro" id="IPR001650">
    <property type="entry name" value="Helicase_C-like"/>
</dbReference>
<sequence length="698" mass="80085">MFDLTTRNIQFLSGVGPQRAAILNKELKIYSLYDLLHYFPYKYIDRSHIYRISEIDGNMPYLQLKGQMQQFELFGEGKHKRLVARFADETGSIDLIWFHGIKYITGKYKLHQEYIMFGKPNFFNGKINIAHPDIDNVQDVVLSTMGMQPYYHTTEKMKHSFLNSHAIGKMMSTLIKLLQEPLPETLSAKIIADYWLMSLTEALRNIHFPQNPDLLKKAQYRLKFEELFYIQLNILKYATDRRQKYRGYMFDTVGNLFHTFYHQHLPFQLTNAQKRVLKEIRKDVGSGQQMNRLLQGDVGSGKTLVALMSMLIALDSHFQACLIAPTEILANQHYETITNLLKGMDIRVELLTGSIRGKKRKAILSGLLTKEISILIGTHAVMEDTVHFSSLGLAVIDEQHRFGVAQRARLWYKNDQPPHVLVMTATPIPRTLAMTVYGDLDVSIIDELPPGRKPINTIHLFGNRKESLYRFIRRQINEGRQAYIVYPLIKESEKIDLKNLEEGFVHIREEFPEFNICKVHGKMSSAEKDEQMQAFIAGKAQIMVATTVIEVGVNVPNASVMVIENAERFGLSQLHQLRGRVGRGAEQSYCILATNYKLTEETRKRLGIMVQTNDGFEIAEADLKLRGPGDLEGTQQSGIAFDLKIADLIRDSQLLQQARDVAQTIIHTDPAETNPENEVLWERLRTLRKRNVNWTAIS</sequence>
<evidence type="ECO:0000256" key="9">
    <source>
        <dbReference type="ARBA" id="ARBA00023172"/>
    </source>
</evidence>
<dbReference type="CDD" id="cd18811">
    <property type="entry name" value="SF2_C_RecG"/>
    <property type="match status" value="1"/>
</dbReference>
<keyword evidence="9" id="KW-0233">DNA recombination</keyword>
<comment type="catalytic activity">
    <reaction evidence="14">
        <text>ATP + H2O = ADP + phosphate + H(+)</text>
        <dbReference type="Rhea" id="RHEA:13065"/>
        <dbReference type="ChEBI" id="CHEBI:15377"/>
        <dbReference type="ChEBI" id="CHEBI:15378"/>
        <dbReference type="ChEBI" id="CHEBI:30616"/>
        <dbReference type="ChEBI" id="CHEBI:43474"/>
        <dbReference type="ChEBI" id="CHEBI:456216"/>
        <dbReference type="EC" id="5.6.2.4"/>
    </reaction>
</comment>
<dbReference type="PROSITE" id="PS51194">
    <property type="entry name" value="HELICASE_CTER"/>
    <property type="match status" value="1"/>
</dbReference>
<dbReference type="CDD" id="cd04488">
    <property type="entry name" value="RecG_wedge_OBF"/>
    <property type="match status" value="1"/>
</dbReference>
<dbReference type="EMBL" id="SNRY01000445">
    <property type="protein sequence ID" value="KAA6340640.1"/>
    <property type="molecule type" value="Genomic_DNA"/>
</dbReference>
<comment type="similarity">
    <text evidence="1">Belongs to the helicase family. RecG subfamily.</text>
</comment>
<keyword evidence="6 19" id="KW-0347">Helicase</keyword>
<dbReference type="Pfam" id="PF19833">
    <property type="entry name" value="RecG_dom3_C"/>
    <property type="match status" value="1"/>
</dbReference>
<evidence type="ECO:0000256" key="2">
    <source>
        <dbReference type="ARBA" id="ARBA00017846"/>
    </source>
</evidence>
<dbReference type="Gene3D" id="3.40.50.300">
    <property type="entry name" value="P-loop containing nucleotide triphosphate hydrolases"/>
    <property type="match status" value="2"/>
</dbReference>
<dbReference type="SUPFAM" id="SSF52540">
    <property type="entry name" value="P-loop containing nucleoside triphosphate hydrolases"/>
    <property type="match status" value="2"/>
</dbReference>
<dbReference type="InterPro" id="IPR045562">
    <property type="entry name" value="RecG_dom3_C"/>
</dbReference>
<dbReference type="Pfam" id="PF17191">
    <property type="entry name" value="RecG_wedge"/>
    <property type="match status" value="1"/>
</dbReference>
<accession>A0A5J4S5M7</accession>
<evidence type="ECO:0000259" key="18">
    <source>
        <dbReference type="PROSITE" id="PS51194"/>
    </source>
</evidence>
<evidence type="ECO:0000313" key="19">
    <source>
        <dbReference type="EMBL" id="KAA6340640.1"/>
    </source>
</evidence>
<protein>
    <recommendedName>
        <fullName evidence="2">ATP-dependent DNA helicase RecG</fullName>
        <ecNumber evidence="13">5.6.2.4</ecNumber>
    </recommendedName>
    <alternativeName>
        <fullName evidence="15">DNA branch migration protein RecG</fullName>
    </alternativeName>
    <alternativeName>
        <fullName evidence="16">Probable DNA 3'-5' helicase RecG</fullName>
    </alternativeName>
</protein>
<evidence type="ECO:0000259" key="17">
    <source>
        <dbReference type="PROSITE" id="PS51192"/>
    </source>
</evidence>
<dbReference type="GO" id="GO:0005524">
    <property type="term" value="F:ATP binding"/>
    <property type="evidence" value="ECO:0007669"/>
    <property type="project" value="UniProtKB-KW"/>
</dbReference>
<dbReference type="Pfam" id="PF00270">
    <property type="entry name" value="DEAD"/>
    <property type="match status" value="1"/>
</dbReference>
<evidence type="ECO:0000256" key="11">
    <source>
        <dbReference type="ARBA" id="ARBA00023235"/>
    </source>
</evidence>
<dbReference type="GO" id="GO:0003677">
    <property type="term" value="F:DNA binding"/>
    <property type="evidence" value="ECO:0007669"/>
    <property type="project" value="UniProtKB-KW"/>
</dbReference>
<evidence type="ECO:0000256" key="4">
    <source>
        <dbReference type="ARBA" id="ARBA00022763"/>
    </source>
</evidence>
<dbReference type="PROSITE" id="PS51192">
    <property type="entry name" value="HELICASE_ATP_BIND_1"/>
    <property type="match status" value="1"/>
</dbReference>
<keyword evidence="10" id="KW-0234">DNA repair</keyword>
<dbReference type="GO" id="GO:0016887">
    <property type="term" value="F:ATP hydrolysis activity"/>
    <property type="evidence" value="ECO:0007669"/>
    <property type="project" value="RHEA"/>
</dbReference>
<dbReference type="NCBIfam" id="NF008165">
    <property type="entry name" value="PRK10917.1-3"/>
    <property type="match status" value="1"/>
</dbReference>
<keyword evidence="4" id="KW-0227">DNA damage</keyword>
<keyword evidence="3" id="KW-0547">Nucleotide-binding</keyword>
<keyword evidence="7" id="KW-0067">ATP-binding</keyword>
<reference evidence="19" key="1">
    <citation type="submission" date="2019-03" db="EMBL/GenBank/DDBJ databases">
        <title>Single cell metagenomics reveals metabolic interactions within the superorganism composed of flagellate Streblomastix strix and complex community of Bacteroidetes bacteria on its surface.</title>
        <authorList>
            <person name="Treitli S.C."/>
            <person name="Kolisko M."/>
            <person name="Husnik F."/>
            <person name="Keeling P."/>
            <person name="Hampl V."/>
        </authorList>
    </citation>
    <scope>NUCLEOTIDE SEQUENCE</scope>
    <source>
        <strain evidence="19">STM</strain>
    </source>
</reference>
<dbReference type="CDD" id="cd17992">
    <property type="entry name" value="DEXHc_RecG"/>
    <property type="match status" value="1"/>
</dbReference>
<evidence type="ECO:0000256" key="13">
    <source>
        <dbReference type="ARBA" id="ARBA00034808"/>
    </source>
</evidence>
<dbReference type="AlphaFoldDB" id="A0A5J4S5M7"/>
<evidence type="ECO:0000256" key="14">
    <source>
        <dbReference type="ARBA" id="ARBA00048988"/>
    </source>
</evidence>
<dbReference type="SMART" id="SM00487">
    <property type="entry name" value="DEXDc"/>
    <property type="match status" value="1"/>
</dbReference>
<evidence type="ECO:0000256" key="6">
    <source>
        <dbReference type="ARBA" id="ARBA00022806"/>
    </source>
</evidence>
<organism evidence="19">
    <name type="scientific">termite gut metagenome</name>
    <dbReference type="NCBI Taxonomy" id="433724"/>
    <lineage>
        <taxon>unclassified sequences</taxon>
        <taxon>metagenomes</taxon>
        <taxon>organismal metagenomes</taxon>
    </lineage>
</organism>
<feature type="domain" description="Helicase C-terminal" evidence="18">
    <location>
        <begin position="464"/>
        <end position="629"/>
    </location>
</feature>
<dbReference type="InterPro" id="IPR011545">
    <property type="entry name" value="DEAD/DEAH_box_helicase_dom"/>
</dbReference>
<proteinExistence type="inferred from homology"/>
<evidence type="ECO:0000256" key="7">
    <source>
        <dbReference type="ARBA" id="ARBA00022840"/>
    </source>
</evidence>
<dbReference type="GO" id="GO:0043138">
    <property type="term" value="F:3'-5' DNA helicase activity"/>
    <property type="evidence" value="ECO:0007669"/>
    <property type="project" value="UniProtKB-EC"/>
</dbReference>
<feature type="domain" description="Helicase ATP-binding" evidence="17">
    <location>
        <begin position="283"/>
        <end position="445"/>
    </location>
</feature>
<name>A0A5J4S5M7_9ZZZZ</name>
<keyword evidence="5 19" id="KW-0378">Hydrolase</keyword>
<evidence type="ECO:0000256" key="10">
    <source>
        <dbReference type="ARBA" id="ARBA00023204"/>
    </source>
</evidence>
<dbReference type="InterPro" id="IPR033454">
    <property type="entry name" value="RecG_wedge"/>
</dbReference>
<dbReference type="Gene3D" id="2.40.50.140">
    <property type="entry name" value="Nucleic acid-binding proteins"/>
    <property type="match status" value="1"/>
</dbReference>
<dbReference type="PANTHER" id="PTHR47964">
    <property type="entry name" value="ATP-DEPENDENT DNA HELICASE HOMOLOG RECG, CHLOROPLASTIC"/>
    <property type="match status" value="1"/>
</dbReference>
<dbReference type="PANTHER" id="PTHR47964:SF1">
    <property type="entry name" value="ATP-DEPENDENT DNA HELICASE HOMOLOG RECG, CHLOROPLASTIC"/>
    <property type="match status" value="1"/>
</dbReference>
<dbReference type="SUPFAM" id="SSF50249">
    <property type="entry name" value="Nucleic acid-binding proteins"/>
    <property type="match status" value="1"/>
</dbReference>
<dbReference type="InterPro" id="IPR047112">
    <property type="entry name" value="RecG/Mfd"/>
</dbReference>
<dbReference type="Pfam" id="PF00271">
    <property type="entry name" value="Helicase_C"/>
    <property type="match status" value="1"/>
</dbReference>
<dbReference type="InterPro" id="IPR004609">
    <property type="entry name" value="ATP-dep_DNA_helicase_RecG"/>
</dbReference>
<dbReference type="InterPro" id="IPR014001">
    <property type="entry name" value="Helicase_ATP-bd"/>
</dbReference>
<evidence type="ECO:0000256" key="15">
    <source>
        <dbReference type="ARBA" id="ARBA00049803"/>
    </source>
</evidence>
<comment type="catalytic activity">
    <reaction evidence="12">
        <text>Couples ATP hydrolysis with the unwinding of duplex DNA by translocating in the 3'-5' direction.</text>
        <dbReference type="EC" id="5.6.2.4"/>
    </reaction>
</comment>
<keyword evidence="11" id="KW-0413">Isomerase</keyword>
<dbReference type="NCBIfam" id="NF008168">
    <property type="entry name" value="PRK10917.2-2"/>
    <property type="match status" value="1"/>
</dbReference>
<evidence type="ECO:0000256" key="12">
    <source>
        <dbReference type="ARBA" id="ARBA00034617"/>
    </source>
</evidence>
<dbReference type="GO" id="GO:0006281">
    <property type="term" value="P:DNA repair"/>
    <property type="evidence" value="ECO:0007669"/>
    <property type="project" value="UniProtKB-KW"/>
</dbReference>
<evidence type="ECO:0000256" key="16">
    <source>
        <dbReference type="ARBA" id="ARBA00049819"/>
    </source>
</evidence>
<evidence type="ECO:0000256" key="1">
    <source>
        <dbReference type="ARBA" id="ARBA00007504"/>
    </source>
</evidence>
<evidence type="ECO:0000256" key="3">
    <source>
        <dbReference type="ARBA" id="ARBA00022741"/>
    </source>
</evidence>
<comment type="caution">
    <text evidence="19">The sequence shown here is derived from an EMBL/GenBank/DDBJ whole genome shotgun (WGS) entry which is preliminary data.</text>
</comment>
<dbReference type="InterPro" id="IPR027417">
    <property type="entry name" value="P-loop_NTPase"/>
</dbReference>
<dbReference type="SMART" id="SM00490">
    <property type="entry name" value="HELICc"/>
    <property type="match status" value="1"/>
</dbReference>
<dbReference type="GO" id="GO:0006310">
    <property type="term" value="P:DNA recombination"/>
    <property type="evidence" value="ECO:0007669"/>
    <property type="project" value="UniProtKB-KW"/>
</dbReference>
<evidence type="ECO:0000256" key="5">
    <source>
        <dbReference type="ARBA" id="ARBA00022801"/>
    </source>
</evidence>